<dbReference type="SUPFAM" id="SSF51735">
    <property type="entry name" value="NAD(P)-binding Rossmann-fold domains"/>
    <property type="match status" value="1"/>
</dbReference>
<proteinExistence type="inferred from homology"/>
<dbReference type="Pfam" id="PF03721">
    <property type="entry name" value="UDPG_MGDP_dh_N"/>
    <property type="match status" value="1"/>
</dbReference>
<comment type="similarity">
    <text evidence="3">Belongs to the UDP-glucose/GDP-mannose dehydrogenase family.</text>
</comment>
<keyword evidence="2" id="KW-0520">NAD</keyword>
<comment type="caution">
    <text evidence="5">The sequence shown here is derived from an EMBL/GenBank/DDBJ whole genome shotgun (WGS) entry which is preliminary data.</text>
</comment>
<dbReference type="GO" id="GO:0051287">
    <property type="term" value="F:NAD binding"/>
    <property type="evidence" value="ECO:0007669"/>
    <property type="project" value="InterPro"/>
</dbReference>
<evidence type="ECO:0000256" key="3">
    <source>
        <dbReference type="PIRNR" id="PIRNR000124"/>
    </source>
</evidence>
<keyword evidence="1" id="KW-0560">Oxidoreductase</keyword>
<dbReference type="InterPro" id="IPR036220">
    <property type="entry name" value="UDP-Glc/GDP-Man_DH_C_sf"/>
</dbReference>
<keyword evidence="6" id="KW-1185">Reference proteome</keyword>
<dbReference type="InterPro" id="IPR008927">
    <property type="entry name" value="6-PGluconate_DH-like_C_sf"/>
</dbReference>
<dbReference type="PIRSF" id="PIRSF500136">
    <property type="entry name" value="UDP_ManNAc_DH"/>
    <property type="match status" value="1"/>
</dbReference>
<dbReference type="GO" id="GO:0000271">
    <property type="term" value="P:polysaccharide biosynthetic process"/>
    <property type="evidence" value="ECO:0007669"/>
    <property type="project" value="InterPro"/>
</dbReference>
<dbReference type="EMBL" id="JADPRT010000005">
    <property type="protein sequence ID" value="MBF9069258.1"/>
    <property type="molecule type" value="Genomic_DNA"/>
</dbReference>
<dbReference type="PANTHER" id="PTHR43491:SF1">
    <property type="entry name" value="UDP-N-ACETYL-D-MANNOSAMINE DEHYDROGENASE"/>
    <property type="match status" value="1"/>
</dbReference>
<evidence type="ECO:0000313" key="6">
    <source>
        <dbReference type="Proteomes" id="UP000657385"/>
    </source>
</evidence>
<dbReference type="PANTHER" id="PTHR43491">
    <property type="entry name" value="UDP-N-ACETYL-D-MANNOSAMINE DEHYDROGENASE"/>
    <property type="match status" value="1"/>
</dbReference>
<dbReference type="Proteomes" id="UP000657385">
    <property type="component" value="Unassembled WGS sequence"/>
</dbReference>
<sequence>MSFDLLIVGLGYVGLPLARAASDAGLSVAGYDIAPTTVSALRAGRSPVRDVADADVARMLDAGFIPTDDPDLLTQAQAVALCVPTGLTPDGQPDLGPLTAACRTVAERLRSGMLVVLESTSFPGTTEELARPLLEATGLVAGVDFHLGYSPERVDPANREFGIGNTPKVVSGVTPVCAKQCAALYERFVDTVVVARGTREAELAKLLENTYRSVNIALVNEFARYCHTVGADVWDVVACAGTKPFGFQSFRPGPGVGGHCIPVDPVYLLHGAPADSFAVVRAALRANHVMPGHVVARAVELLEARGVPAARARVTLLGAAYKPDTDDVRESPALDVARGLLDLGVEVTWHDPHAARLPLDRPQLRRHTDPLRAAAEADLVVLLQAHTGYDLPTLTKASRLLFDTTGRLSGDRVVRL</sequence>
<reference evidence="5" key="1">
    <citation type="submission" date="2020-11" db="EMBL/GenBank/DDBJ databases">
        <title>Isolation and identification of active actinomycetes.</title>
        <authorList>
            <person name="Yu B."/>
        </authorList>
    </citation>
    <scope>NUCLEOTIDE SEQUENCE</scope>
    <source>
        <strain evidence="5">NEAU-YB345</strain>
    </source>
</reference>
<dbReference type="Pfam" id="PF00984">
    <property type="entry name" value="UDPG_MGDP_dh"/>
    <property type="match status" value="1"/>
</dbReference>
<gene>
    <name evidence="5" type="ORF">I2501_14625</name>
</gene>
<accession>A0A931FD70</accession>
<dbReference type="RefSeq" id="WP_196194413.1">
    <property type="nucleotide sequence ID" value="NZ_JADPRT010000005.1"/>
</dbReference>
<dbReference type="SMART" id="SM00984">
    <property type="entry name" value="UDPG_MGDP_dh_C"/>
    <property type="match status" value="1"/>
</dbReference>
<dbReference type="InterPro" id="IPR028359">
    <property type="entry name" value="UDP_ManNAc/GlcNAc_DH"/>
</dbReference>
<dbReference type="SUPFAM" id="SSF52413">
    <property type="entry name" value="UDP-glucose/GDP-mannose dehydrogenase C-terminal domain"/>
    <property type="match status" value="1"/>
</dbReference>
<evidence type="ECO:0000313" key="5">
    <source>
        <dbReference type="EMBL" id="MBF9069258.1"/>
    </source>
</evidence>
<dbReference type="InterPro" id="IPR014026">
    <property type="entry name" value="UDP-Glc/GDP-Man_DH_dimer"/>
</dbReference>
<evidence type="ECO:0000256" key="2">
    <source>
        <dbReference type="ARBA" id="ARBA00023027"/>
    </source>
</evidence>
<dbReference type="InterPro" id="IPR017476">
    <property type="entry name" value="UDP-Glc/GDP-Man"/>
</dbReference>
<dbReference type="InterPro" id="IPR036291">
    <property type="entry name" value="NAD(P)-bd_dom_sf"/>
</dbReference>
<feature type="domain" description="UDP-glucose/GDP-mannose dehydrogenase C-terminal" evidence="4">
    <location>
        <begin position="315"/>
        <end position="410"/>
    </location>
</feature>
<dbReference type="InterPro" id="IPR014027">
    <property type="entry name" value="UDP-Glc/GDP-Man_DH_C"/>
</dbReference>
<evidence type="ECO:0000259" key="4">
    <source>
        <dbReference type="SMART" id="SM00984"/>
    </source>
</evidence>
<dbReference type="InterPro" id="IPR001732">
    <property type="entry name" value="UDP-Glc/GDP-Man_DH_N"/>
</dbReference>
<protein>
    <submittedName>
        <fullName evidence="5">Nucleotide sugar dehydrogenase</fullName>
    </submittedName>
</protein>
<dbReference type="SUPFAM" id="SSF48179">
    <property type="entry name" value="6-phosphogluconate dehydrogenase C-terminal domain-like"/>
    <property type="match status" value="1"/>
</dbReference>
<evidence type="ECO:0000256" key="1">
    <source>
        <dbReference type="ARBA" id="ARBA00023002"/>
    </source>
</evidence>
<dbReference type="GO" id="GO:0016628">
    <property type="term" value="F:oxidoreductase activity, acting on the CH-CH group of donors, NAD or NADP as acceptor"/>
    <property type="evidence" value="ECO:0007669"/>
    <property type="project" value="InterPro"/>
</dbReference>
<dbReference type="AlphaFoldDB" id="A0A931FD70"/>
<dbReference type="NCBIfam" id="TIGR03026">
    <property type="entry name" value="NDP-sugDHase"/>
    <property type="match status" value="1"/>
</dbReference>
<dbReference type="Gene3D" id="3.40.50.720">
    <property type="entry name" value="NAD(P)-binding Rossmann-like Domain"/>
    <property type="match status" value="2"/>
</dbReference>
<dbReference type="GO" id="GO:0016616">
    <property type="term" value="F:oxidoreductase activity, acting on the CH-OH group of donors, NAD or NADP as acceptor"/>
    <property type="evidence" value="ECO:0007669"/>
    <property type="project" value="InterPro"/>
</dbReference>
<dbReference type="PIRSF" id="PIRSF000124">
    <property type="entry name" value="UDPglc_GDPman_dh"/>
    <property type="match status" value="1"/>
</dbReference>
<organism evidence="5 6">
    <name type="scientific">Streptacidiphilus fuscans</name>
    <dbReference type="NCBI Taxonomy" id="2789292"/>
    <lineage>
        <taxon>Bacteria</taxon>
        <taxon>Bacillati</taxon>
        <taxon>Actinomycetota</taxon>
        <taxon>Actinomycetes</taxon>
        <taxon>Kitasatosporales</taxon>
        <taxon>Streptomycetaceae</taxon>
        <taxon>Streptacidiphilus</taxon>
    </lineage>
</organism>
<dbReference type="Pfam" id="PF03720">
    <property type="entry name" value="UDPG_MGDP_dh_C"/>
    <property type="match status" value="1"/>
</dbReference>
<name>A0A931FD70_9ACTN</name>